<dbReference type="EMBL" id="JACHDB010000002">
    <property type="protein sequence ID" value="MBB5435222.1"/>
    <property type="molecule type" value="Genomic_DNA"/>
</dbReference>
<dbReference type="Proteomes" id="UP000572635">
    <property type="component" value="Unassembled WGS sequence"/>
</dbReference>
<comment type="caution">
    <text evidence="1">The sequence shown here is derived from an EMBL/GenBank/DDBJ whole genome shotgun (WGS) entry which is preliminary data.</text>
</comment>
<evidence type="ECO:0000313" key="2">
    <source>
        <dbReference type="Proteomes" id="UP000572635"/>
    </source>
</evidence>
<sequence length="118" mass="12778">MTTAQSTPLPGAADEPTRARALGDIRALADFLEANPDLPISPYGGLDVVFFPPGDDEAQAGQVARVSELLGTLPRREGEHYTVERRIGRAAYRVVAIPAEARARYRALMSYADAVRPE</sequence>
<reference evidence="1 2" key="1">
    <citation type="submission" date="2020-08" db="EMBL/GenBank/DDBJ databases">
        <title>Sequencing the genomes of 1000 actinobacteria strains.</title>
        <authorList>
            <person name="Klenk H.-P."/>
        </authorList>
    </citation>
    <scope>NUCLEOTIDE SEQUENCE [LARGE SCALE GENOMIC DNA]</scope>
    <source>
        <strain evidence="1 2">DSM 44551</strain>
    </source>
</reference>
<keyword evidence="2" id="KW-1185">Reference proteome</keyword>
<dbReference type="RefSeq" id="WP_184397885.1">
    <property type="nucleotide sequence ID" value="NZ_BAAAJD010000117.1"/>
</dbReference>
<proteinExistence type="predicted"/>
<protein>
    <submittedName>
        <fullName evidence="1">Uncharacterized protein</fullName>
    </submittedName>
</protein>
<gene>
    <name evidence="1" type="ORF">HDA36_005370</name>
</gene>
<dbReference type="AlphaFoldDB" id="A0A7W8VG92"/>
<name>A0A7W8VG92_9ACTN</name>
<accession>A0A7W8VG92</accession>
<organism evidence="1 2">
    <name type="scientific">Nocardiopsis composta</name>
    <dbReference type="NCBI Taxonomy" id="157465"/>
    <lineage>
        <taxon>Bacteria</taxon>
        <taxon>Bacillati</taxon>
        <taxon>Actinomycetota</taxon>
        <taxon>Actinomycetes</taxon>
        <taxon>Streptosporangiales</taxon>
        <taxon>Nocardiopsidaceae</taxon>
        <taxon>Nocardiopsis</taxon>
    </lineage>
</organism>
<evidence type="ECO:0000313" key="1">
    <source>
        <dbReference type="EMBL" id="MBB5435222.1"/>
    </source>
</evidence>